<dbReference type="EMBL" id="JACXAF010000005">
    <property type="protein sequence ID" value="MBD1388850.1"/>
    <property type="molecule type" value="Genomic_DNA"/>
</dbReference>
<sequence length="404" mass="45689">MLMNVENGFDYRDGVLAVMRDFNREELEDRFTVRHYYDYCCDLYEALGLPAMMPLIQGHTAPYLGELNNEASPETIRSRIFTLLDFLAHEDGRPLDYWLFHAEIEGCQKSVAEMLEHAEGQIELLLALEQAATEYNLSEKAVVKKIVEPTCNESQDSEEFSHWSLLHVCAYPLPSYYCIYAITGERRWRLIICQGSPADLSDEEEHWIWPQQAGKNIRLLKTGAMQAASVHQRIISHVISSMEEGDVEVTQINPSLPIMIFEDLSAIEWFRFSEICLLAKKVLPSTESAAAWFYRPLKVRPGIVQIPLDFCADAAKQERLQSLLERALAEKIRKCSEAFCSLTQPEGVLSEIGLLLGATFNSPVAAREWLESGNELLEGLCPADAIRAQPQAVQAILKRMMAGN</sequence>
<evidence type="ECO:0000313" key="2">
    <source>
        <dbReference type="Proteomes" id="UP000638014"/>
    </source>
</evidence>
<accession>A0A8J6QGD3</accession>
<comment type="caution">
    <text evidence="1">The sequence shown here is derived from an EMBL/GenBank/DDBJ whole genome shotgun (WGS) entry which is preliminary data.</text>
</comment>
<gene>
    <name evidence="1" type="ORF">IC617_05365</name>
</gene>
<dbReference type="AlphaFoldDB" id="A0A8J6QGD3"/>
<keyword evidence="2" id="KW-1185">Reference proteome</keyword>
<evidence type="ECO:0000313" key="1">
    <source>
        <dbReference type="EMBL" id="MBD1388850.1"/>
    </source>
</evidence>
<name>A0A8J6QGD3_9GAMM</name>
<reference evidence="1" key="1">
    <citation type="submission" date="2020-09" db="EMBL/GenBank/DDBJ databases">
        <title>A novel bacterium of genus Neiella, isolated from South China Sea.</title>
        <authorList>
            <person name="Huang H."/>
            <person name="Mo K."/>
            <person name="Hu Y."/>
        </authorList>
    </citation>
    <scope>NUCLEOTIDE SEQUENCE</scope>
    <source>
        <strain evidence="1">HB171785</strain>
    </source>
</reference>
<organism evidence="1 2">
    <name type="scientific">Neiella litorisoli</name>
    <dbReference type="NCBI Taxonomy" id="2771431"/>
    <lineage>
        <taxon>Bacteria</taxon>
        <taxon>Pseudomonadati</taxon>
        <taxon>Pseudomonadota</taxon>
        <taxon>Gammaproteobacteria</taxon>
        <taxon>Alteromonadales</taxon>
        <taxon>Echinimonadaceae</taxon>
        <taxon>Neiella</taxon>
    </lineage>
</organism>
<dbReference type="Proteomes" id="UP000638014">
    <property type="component" value="Unassembled WGS sequence"/>
</dbReference>
<protein>
    <submittedName>
        <fullName evidence="1">Uncharacterized protein</fullName>
    </submittedName>
</protein>
<dbReference type="RefSeq" id="WP_191143950.1">
    <property type="nucleotide sequence ID" value="NZ_JACXAF010000005.1"/>
</dbReference>
<proteinExistence type="predicted"/>